<dbReference type="PANTHER" id="PTHR47505">
    <property type="entry name" value="DNA UTILIZATION PROTEIN YHGH"/>
    <property type="match status" value="1"/>
</dbReference>
<dbReference type="SUPFAM" id="SSF53271">
    <property type="entry name" value="PRTase-like"/>
    <property type="match status" value="1"/>
</dbReference>
<feature type="compositionally biased region" description="Basic and acidic residues" evidence="2">
    <location>
        <begin position="249"/>
        <end position="262"/>
    </location>
</feature>
<name>A0A286R9Q1_9BACT</name>
<dbReference type="Pfam" id="PF00156">
    <property type="entry name" value="Pribosyltran"/>
    <property type="match status" value="1"/>
</dbReference>
<gene>
    <name evidence="4" type="ORF">THTE_0084</name>
</gene>
<keyword evidence="5" id="KW-1185">Reference proteome</keyword>
<dbReference type="PANTHER" id="PTHR47505:SF1">
    <property type="entry name" value="DNA UTILIZATION PROTEIN YHGH"/>
    <property type="match status" value="1"/>
</dbReference>
<accession>A0A286R9Q1</accession>
<keyword evidence="4" id="KW-0808">Transferase</keyword>
<protein>
    <submittedName>
        <fullName evidence="4">Competence protein F -like protein, phosphoribosyltransferase domain</fullName>
    </submittedName>
</protein>
<evidence type="ECO:0000313" key="4">
    <source>
        <dbReference type="EMBL" id="ASV72686.1"/>
    </source>
</evidence>
<evidence type="ECO:0000259" key="3">
    <source>
        <dbReference type="Pfam" id="PF00156"/>
    </source>
</evidence>
<feature type="domain" description="Phosphoribosyltransferase" evidence="3">
    <location>
        <begin position="250"/>
        <end position="313"/>
    </location>
</feature>
<dbReference type="RefSeq" id="WP_207651740.1">
    <property type="nucleotide sequence ID" value="NZ_CP018477.1"/>
</dbReference>
<comment type="similarity">
    <text evidence="1">Belongs to the ComF/GntX family.</text>
</comment>
<dbReference type="InterPro" id="IPR051910">
    <property type="entry name" value="ComF/GntX_DNA_util-trans"/>
</dbReference>
<feature type="region of interest" description="Disordered" evidence="2">
    <location>
        <begin position="249"/>
        <end position="269"/>
    </location>
</feature>
<dbReference type="AlphaFoldDB" id="A0A286R9Q1"/>
<keyword evidence="4" id="KW-0328">Glycosyltransferase</keyword>
<dbReference type="Gene3D" id="3.40.50.2020">
    <property type="match status" value="1"/>
</dbReference>
<reference evidence="4 5" key="1">
    <citation type="journal article" name="Front. Microbiol.">
        <title>Sugar Metabolism of the First Thermophilic Planctomycete Thermogutta terrifontis: Comparative Genomic and Transcriptomic Approaches.</title>
        <authorList>
            <person name="Elcheninov A.G."/>
            <person name="Menzel P."/>
            <person name="Gudbergsdottir S.R."/>
            <person name="Slesarev A.I."/>
            <person name="Kadnikov V.V."/>
            <person name="Krogh A."/>
            <person name="Bonch-Osmolovskaya E.A."/>
            <person name="Peng X."/>
            <person name="Kublanov I.V."/>
        </authorList>
    </citation>
    <scope>NUCLEOTIDE SEQUENCE [LARGE SCALE GENOMIC DNA]</scope>
    <source>
        <strain evidence="4 5">R1</strain>
    </source>
</reference>
<proteinExistence type="inferred from homology"/>
<organism evidence="4 5">
    <name type="scientific">Thermogutta terrifontis</name>
    <dbReference type="NCBI Taxonomy" id="1331910"/>
    <lineage>
        <taxon>Bacteria</taxon>
        <taxon>Pseudomonadati</taxon>
        <taxon>Planctomycetota</taxon>
        <taxon>Planctomycetia</taxon>
        <taxon>Pirellulales</taxon>
        <taxon>Thermoguttaceae</taxon>
        <taxon>Thermogutta</taxon>
    </lineage>
</organism>
<dbReference type="InterPro" id="IPR000836">
    <property type="entry name" value="PRTase_dom"/>
</dbReference>
<evidence type="ECO:0000313" key="5">
    <source>
        <dbReference type="Proteomes" id="UP000215086"/>
    </source>
</evidence>
<evidence type="ECO:0000256" key="1">
    <source>
        <dbReference type="ARBA" id="ARBA00008007"/>
    </source>
</evidence>
<dbReference type="Proteomes" id="UP000215086">
    <property type="component" value="Chromosome"/>
</dbReference>
<evidence type="ECO:0000256" key="2">
    <source>
        <dbReference type="SAM" id="MobiDB-lite"/>
    </source>
</evidence>
<dbReference type="InterPro" id="IPR029057">
    <property type="entry name" value="PRTase-like"/>
</dbReference>
<dbReference type="CDD" id="cd06223">
    <property type="entry name" value="PRTases_typeI"/>
    <property type="match status" value="1"/>
</dbReference>
<dbReference type="KEGG" id="ttf:THTE_0084"/>
<dbReference type="EMBL" id="CP018477">
    <property type="protein sequence ID" value="ASV72686.1"/>
    <property type="molecule type" value="Genomic_DNA"/>
</dbReference>
<sequence>MSFLNLLYPPLCAACGQPVFWDGDPPGWDRVFEGHVHAYPDRLYEALWEGGRPPRRGASNLLCPACLAQLSFPAWKACPRCGGKADTENLLPNGCSWCHREKFAFSRTVSLGPYWGPLRNVITAMKLPQGERLARAMARVFWCQRGAQLRALAPDCVVPIPMHRRRKRHRHMNSPEVLADVLATFLRLPCEKHLLRRTRPTLPQSSLKPAQRWKNVRGAFSVVSTFWDRIVAKRTRDRRSGWVTFRQKRDPLKEESTPERTAKQGARSRAIHPRLAGRRVLLVDDVLTTGATCHEAAKVLLEAGAQEVFVAVLGRGQTPATVDFEPENPW</sequence>
<dbReference type="GO" id="GO:0016757">
    <property type="term" value="F:glycosyltransferase activity"/>
    <property type="evidence" value="ECO:0007669"/>
    <property type="project" value="UniProtKB-KW"/>
</dbReference>